<reference evidence="8" key="1">
    <citation type="journal article" date="2020" name="Stud. Mycol.">
        <title>101 Dothideomycetes genomes: a test case for predicting lifestyles and emergence of pathogens.</title>
        <authorList>
            <person name="Haridas S."/>
            <person name="Albert R."/>
            <person name="Binder M."/>
            <person name="Bloem J."/>
            <person name="Labutti K."/>
            <person name="Salamov A."/>
            <person name="Andreopoulos B."/>
            <person name="Baker S."/>
            <person name="Barry K."/>
            <person name="Bills G."/>
            <person name="Bluhm B."/>
            <person name="Cannon C."/>
            <person name="Castanera R."/>
            <person name="Culley D."/>
            <person name="Daum C."/>
            <person name="Ezra D."/>
            <person name="Gonzalez J."/>
            <person name="Henrissat B."/>
            <person name="Kuo A."/>
            <person name="Liang C."/>
            <person name="Lipzen A."/>
            <person name="Lutzoni F."/>
            <person name="Magnuson J."/>
            <person name="Mondo S."/>
            <person name="Nolan M."/>
            <person name="Ohm R."/>
            <person name="Pangilinan J."/>
            <person name="Park H.-J."/>
            <person name="Ramirez L."/>
            <person name="Alfaro M."/>
            <person name="Sun H."/>
            <person name="Tritt A."/>
            <person name="Yoshinaga Y."/>
            <person name="Zwiers L.-H."/>
            <person name="Turgeon B."/>
            <person name="Goodwin S."/>
            <person name="Spatafora J."/>
            <person name="Crous P."/>
            <person name="Grigoriev I."/>
        </authorList>
    </citation>
    <scope>NUCLEOTIDE SEQUENCE</scope>
    <source>
        <strain evidence="8">CBS 627.86</strain>
    </source>
</reference>
<dbReference type="InterPro" id="IPR050346">
    <property type="entry name" value="FMO-like"/>
</dbReference>
<gene>
    <name evidence="8" type="ORF">BDV96DRAFT_613898</name>
</gene>
<evidence type="ECO:0000256" key="2">
    <source>
        <dbReference type="ARBA" id="ARBA00022630"/>
    </source>
</evidence>
<keyword evidence="3" id="KW-0274">FAD</keyword>
<dbReference type="Pfam" id="PF07992">
    <property type="entry name" value="Pyr_redox_2"/>
    <property type="match status" value="1"/>
</dbReference>
<feature type="domain" description="FAD/NAD(P)-binding" evidence="7">
    <location>
        <begin position="8"/>
        <end position="250"/>
    </location>
</feature>
<dbReference type="GO" id="GO:0004499">
    <property type="term" value="F:N,N-dimethylaniline monooxygenase activity"/>
    <property type="evidence" value="ECO:0007669"/>
    <property type="project" value="InterPro"/>
</dbReference>
<evidence type="ECO:0000256" key="4">
    <source>
        <dbReference type="ARBA" id="ARBA00022857"/>
    </source>
</evidence>
<dbReference type="InterPro" id="IPR020946">
    <property type="entry name" value="Flavin_mOase-like"/>
</dbReference>
<dbReference type="InterPro" id="IPR000960">
    <property type="entry name" value="Flavin_mOase"/>
</dbReference>
<dbReference type="InterPro" id="IPR036188">
    <property type="entry name" value="FAD/NAD-bd_sf"/>
</dbReference>
<dbReference type="GO" id="GO:0050660">
    <property type="term" value="F:flavin adenine dinucleotide binding"/>
    <property type="evidence" value="ECO:0007669"/>
    <property type="project" value="InterPro"/>
</dbReference>
<evidence type="ECO:0000256" key="5">
    <source>
        <dbReference type="ARBA" id="ARBA00023002"/>
    </source>
</evidence>
<evidence type="ECO:0000313" key="9">
    <source>
        <dbReference type="Proteomes" id="UP000799770"/>
    </source>
</evidence>
<dbReference type="PANTHER" id="PTHR23023">
    <property type="entry name" value="DIMETHYLANILINE MONOOXYGENASE"/>
    <property type="match status" value="1"/>
</dbReference>
<name>A0A6A5Z207_9PLEO</name>
<organism evidence="8 9">
    <name type="scientific">Lophiotrema nucula</name>
    <dbReference type="NCBI Taxonomy" id="690887"/>
    <lineage>
        <taxon>Eukaryota</taxon>
        <taxon>Fungi</taxon>
        <taxon>Dikarya</taxon>
        <taxon>Ascomycota</taxon>
        <taxon>Pezizomycotina</taxon>
        <taxon>Dothideomycetes</taxon>
        <taxon>Pleosporomycetidae</taxon>
        <taxon>Pleosporales</taxon>
        <taxon>Lophiotremataceae</taxon>
        <taxon>Lophiotrema</taxon>
    </lineage>
</organism>
<dbReference type="OrthoDB" id="66881at2759"/>
<proteinExistence type="inferred from homology"/>
<evidence type="ECO:0000256" key="6">
    <source>
        <dbReference type="SAM" id="MobiDB-lite"/>
    </source>
</evidence>
<keyword evidence="9" id="KW-1185">Reference proteome</keyword>
<evidence type="ECO:0000256" key="1">
    <source>
        <dbReference type="ARBA" id="ARBA00009183"/>
    </source>
</evidence>
<dbReference type="EMBL" id="ML977329">
    <property type="protein sequence ID" value="KAF2112897.1"/>
    <property type="molecule type" value="Genomic_DNA"/>
</dbReference>
<dbReference type="AlphaFoldDB" id="A0A6A5Z207"/>
<dbReference type="Proteomes" id="UP000799770">
    <property type="component" value="Unassembled WGS sequence"/>
</dbReference>
<protein>
    <submittedName>
        <fullName evidence="8">Dimethylaniline monooxygenase</fullName>
    </submittedName>
</protein>
<dbReference type="Gene3D" id="3.50.50.60">
    <property type="entry name" value="FAD/NAD(P)-binding domain"/>
    <property type="match status" value="2"/>
</dbReference>
<dbReference type="PIRSF" id="PIRSF000332">
    <property type="entry name" value="FMO"/>
    <property type="match status" value="1"/>
</dbReference>
<dbReference type="Pfam" id="PF00743">
    <property type="entry name" value="FMO-like"/>
    <property type="match status" value="1"/>
</dbReference>
<keyword evidence="5" id="KW-0560">Oxidoreductase</keyword>
<keyword evidence="2" id="KW-0285">Flavoprotein</keyword>
<evidence type="ECO:0000259" key="7">
    <source>
        <dbReference type="Pfam" id="PF07992"/>
    </source>
</evidence>
<dbReference type="InterPro" id="IPR023753">
    <property type="entry name" value="FAD/NAD-binding_dom"/>
</dbReference>
<comment type="similarity">
    <text evidence="1">Belongs to the FMO family.</text>
</comment>
<evidence type="ECO:0000313" key="8">
    <source>
        <dbReference type="EMBL" id="KAF2112897.1"/>
    </source>
</evidence>
<accession>A0A6A5Z207</accession>
<evidence type="ECO:0000256" key="3">
    <source>
        <dbReference type="ARBA" id="ARBA00022827"/>
    </source>
</evidence>
<dbReference type="PRINTS" id="PR00370">
    <property type="entry name" value="FMOXYGENASE"/>
</dbReference>
<dbReference type="GO" id="GO:0050661">
    <property type="term" value="F:NADP binding"/>
    <property type="evidence" value="ECO:0007669"/>
    <property type="project" value="InterPro"/>
</dbReference>
<dbReference type="SUPFAM" id="SSF51905">
    <property type="entry name" value="FAD/NAD(P)-binding domain"/>
    <property type="match status" value="2"/>
</dbReference>
<feature type="region of interest" description="Disordered" evidence="6">
    <location>
        <begin position="54"/>
        <end position="75"/>
    </location>
</feature>
<keyword evidence="4" id="KW-0521">NADP</keyword>
<keyword evidence="8" id="KW-0503">Monooxygenase</keyword>
<sequence length="482" mass="53856">MVRSQIKRVAVIGTGPSGLSAVKALSEENAFDTIRVFERRDRVGGTWLFDPEPDVFPTPNAGPRRSNTPPATLPTFAEAAPEDRTQRTGLYGYLDSNVGIGAMEFTYASVPKVNSALSVRRYGATNPTRPYQVVAGYLEDLFSKYLHLVTFNTTLERLQKVNGKWELTLRRSGVVYRGKPQDYWWKETFDAVVLATGHYSVPHIPEIPGIENFYQTYPEKLEHSKSFRSRDDYVGKNVVVVGGSVSASDFVLDTYTTVRPPLVLAFRGENANPALDNVWKLPGVDQKPPIARLSVENGGTVEFADGTWVSNVDKIHFATGYKLSYPFLHPNPVTPQNRLGGFYQHVWNIDDPTLAVVGQVRAALSFRNYEYQAVAVARVLAGRGKLPSTAAQQEWEAERLKVRGPTHIFHTIAPDFEEYFNGLRTIAGPPAEGTEAYDLPEWQDDWAVKGFAVLDLKDKYVSRIEKTRKRDLADDAKVLAKL</sequence>